<proteinExistence type="inferred from homology"/>
<dbReference type="GO" id="GO:0003735">
    <property type="term" value="F:structural constituent of ribosome"/>
    <property type="evidence" value="ECO:0007669"/>
    <property type="project" value="UniProtKB-UniRule"/>
</dbReference>
<keyword evidence="5 7" id="KW-0687">Ribonucleoprotein</keyword>
<evidence type="ECO:0000313" key="11">
    <source>
        <dbReference type="Proteomes" id="UP000662873"/>
    </source>
</evidence>
<dbReference type="PROSITE" id="PS50881">
    <property type="entry name" value="S5_DSRBD"/>
    <property type="match status" value="1"/>
</dbReference>
<dbReference type="InterPro" id="IPR005712">
    <property type="entry name" value="Ribosomal_uS5_bac-type"/>
</dbReference>
<sequence>MMSRLSGKRQSSNTEGPQLDVRIVRTNKVFKTHKGGKTASWSILVVVGDNKGKVGIGLGKARGIPDAIRKAEEAARKSMMAIPMIKETIPHEVQAVAGTSRVILRPASAGTGVKAGGAVRACLEAAGIHNVLSKTLGSRNPINVAYATMTALQKLSVPETNAELRGLEVNELVPWLARARKEEADAAY</sequence>
<comment type="subunit">
    <text evidence="7">Part of the 30S ribosomal subunit. Contacts proteins S4 and S8.</text>
</comment>
<evidence type="ECO:0000256" key="2">
    <source>
        <dbReference type="ARBA" id="ARBA00022730"/>
    </source>
</evidence>
<comment type="similarity">
    <text evidence="1 7 8">Belongs to the universal ribosomal protein uS5 family.</text>
</comment>
<keyword evidence="3 7" id="KW-0694">RNA-binding</keyword>
<dbReference type="InterPro" id="IPR013810">
    <property type="entry name" value="Ribosomal_uS5_N"/>
</dbReference>
<keyword evidence="2 7" id="KW-0699">rRNA-binding</keyword>
<name>A0A809S7Z9_9BACT</name>
<protein>
    <recommendedName>
        <fullName evidence="6 7">Small ribosomal subunit protein uS5</fullName>
    </recommendedName>
</protein>
<dbReference type="Gene3D" id="3.30.230.10">
    <property type="match status" value="1"/>
</dbReference>
<dbReference type="EMBL" id="AP021858">
    <property type="protein sequence ID" value="BBO22621.1"/>
    <property type="molecule type" value="Genomic_DNA"/>
</dbReference>
<dbReference type="GO" id="GO:0015935">
    <property type="term" value="C:small ribosomal subunit"/>
    <property type="evidence" value="ECO:0007669"/>
    <property type="project" value="InterPro"/>
</dbReference>
<dbReference type="AlphaFoldDB" id="A0A809S7Z9"/>
<dbReference type="InterPro" id="IPR020568">
    <property type="entry name" value="Ribosomal_Su5_D2-typ_SF"/>
</dbReference>
<dbReference type="GO" id="GO:0019843">
    <property type="term" value="F:rRNA binding"/>
    <property type="evidence" value="ECO:0007669"/>
    <property type="project" value="UniProtKB-UniRule"/>
</dbReference>
<dbReference type="InterPro" id="IPR000851">
    <property type="entry name" value="Ribosomal_uS5"/>
</dbReference>
<evidence type="ECO:0000256" key="4">
    <source>
        <dbReference type="ARBA" id="ARBA00022980"/>
    </source>
</evidence>
<comment type="domain">
    <text evidence="7">The N-terminal domain interacts with the head of the 30S subunit; the C-terminal domain interacts with the body and contacts protein S4. The interaction surface between S4 and S5 is involved in control of translational fidelity.</text>
</comment>
<dbReference type="SUPFAM" id="SSF54211">
    <property type="entry name" value="Ribosomal protein S5 domain 2-like"/>
    <property type="match status" value="1"/>
</dbReference>
<comment type="function">
    <text evidence="7">Located at the back of the 30S subunit body where it stabilizes the conformation of the head with respect to the body.</text>
</comment>
<dbReference type="GO" id="GO:0005737">
    <property type="term" value="C:cytoplasm"/>
    <property type="evidence" value="ECO:0007669"/>
    <property type="project" value="UniProtKB-ARBA"/>
</dbReference>
<dbReference type="HAMAP" id="MF_01307_B">
    <property type="entry name" value="Ribosomal_uS5_B"/>
    <property type="match status" value="1"/>
</dbReference>
<feature type="domain" description="S5 DRBM" evidence="9">
    <location>
        <begin position="19"/>
        <end position="82"/>
    </location>
</feature>
<evidence type="ECO:0000256" key="5">
    <source>
        <dbReference type="ARBA" id="ARBA00023274"/>
    </source>
</evidence>
<accession>A0A809S7Z9</accession>
<dbReference type="InterPro" id="IPR005324">
    <property type="entry name" value="Ribosomal_uS5_C"/>
</dbReference>
<evidence type="ECO:0000256" key="7">
    <source>
        <dbReference type="HAMAP-Rule" id="MF_01307"/>
    </source>
</evidence>
<evidence type="ECO:0000313" key="10">
    <source>
        <dbReference type="EMBL" id="BBO22621.1"/>
    </source>
</evidence>
<dbReference type="PANTHER" id="PTHR48277:SF1">
    <property type="entry name" value="MITOCHONDRIAL RIBOSOMAL PROTEIN S5"/>
    <property type="match status" value="1"/>
</dbReference>
<dbReference type="GO" id="GO:0006412">
    <property type="term" value="P:translation"/>
    <property type="evidence" value="ECO:0007669"/>
    <property type="project" value="UniProtKB-UniRule"/>
</dbReference>
<organism evidence="10 11">
    <name type="scientific">Candidatus Nitrosymbiomonas proteolyticus</name>
    <dbReference type="NCBI Taxonomy" id="2608984"/>
    <lineage>
        <taxon>Bacteria</taxon>
        <taxon>Bacillati</taxon>
        <taxon>Armatimonadota</taxon>
        <taxon>Armatimonadota incertae sedis</taxon>
        <taxon>Candidatus Nitrosymbiomonas</taxon>
    </lineage>
</organism>
<evidence type="ECO:0000256" key="1">
    <source>
        <dbReference type="ARBA" id="ARBA00008945"/>
    </source>
</evidence>
<dbReference type="Pfam" id="PF00333">
    <property type="entry name" value="Ribosomal_S5"/>
    <property type="match status" value="1"/>
</dbReference>
<dbReference type="Pfam" id="PF03719">
    <property type="entry name" value="Ribosomal_S5_C"/>
    <property type="match status" value="1"/>
</dbReference>
<evidence type="ECO:0000256" key="3">
    <source>
        <dbReference type="ARBA" id="ARBA00022884"/>
    </source>
</evidence>
<dbReference type="Proteomes" id="UP000662873">
    <property type="component" value="Chromosome"/>
</dbReference>
<gene>
    <name evidence="7" type="primary">rpsE</name>
    <name evidence="10" type="ORF">NPRO_02160</name>
</gene>
<dbReference type="FunFam" id="3.30.230.10:FF:000002">
    <property type="entry name" value="30S ribosomal protein S5"/>
    <property type="match status" value="1"/>
</dbReference>
<evidence type="ECO:0000256" key="8">
    <source>
        <dbReference type="RuleBase" id="RU003823"/>
    </source>
</evidence>
<dbReference type="NCBIfam" id="TIGR01021">
    <property type="entry name" value="rpsE_bact"/>
    <property type="match status" value="1"/>
</dbReference>
<dbReference type="Gene3D" id="3.30.160.20">
    <property type="match status" value="1"/>
</dbReference>
<keyword evidence="4 7" id="KW-0689">Ribosomal protein</keyword>
<dbReference type="InterPro" id="IPR014721">
    <property type="entry name" value="Ribsml_uS5_D2-typ_fold_subgr"/>
</dbReference>
<dbReference type="KEGG" id="npy:NPRO_02160"/>
<dbReference type="PANTHER" id="PTHR48277">
    <property type="entry name" value="MITOCHONDRIAL RIBOSOMAL PROTEIN S5"/>
    <property type="match status" value="1"/>
</dbReference>
<dbReference type="SUPFAM" id="SSF54768">
    <property type="entry name" value="dsRNA-binding domain-like"/>
    <property type="match status" value="1"/>
</dbReference>
<evidence type="ECO:0000256" key="6">
    <source>
        <dbReference type="ARBA" id="ARBA00035255"/>
    </source>
</evidence>
<reference evidence="10" key="1">
    <citation type="journal article" name="DNA Res.">
        <title>The physiological potential of anammox bacteria as revealed by their core genome structure.</title>
        <authorList>
            <person name="Okubo T."/>
            <person name="Toyoda A."/>
            <person name="Fukuhara K."/>
            <person name="Uchiyama I."/>
            <person name="Harigaya Y."/>
            <person name="Kuroiwa M."/>
            <person name="Suzuki T."/>
            <person name="Murakami Y."/>
            <person name="Suwa Y."/>
            <person name="Takami H."/>
        </authorList>
    </citation>
    <scope>NUCLEOTIDE SEQUENCE</scope>
    <source>
        <strain evidence="10">317325-2</strain>
    </source>
</reference>
<comment type="function">
    <text evidence="7">With S4 and S12 plays an important role in translational accuracy.</text>
</comment>
<evidence type="ECO:0000259" key="9">
    <source>
        <dbReference type="PROSITE" id="PS50881"/>
    </source>
</evidence>